<proteinExistence type="predicted"/>
<dbReference type="EMBL" id="CP045900">
    <property type="protein sequence ID" value="QQP42004.1"/>
    <property type="molecule type" value="Genomic_DNA"/>
</dbReference>
<protein>
    <recommendedName>
        <fullName evidence="9">DUF659 domain-containing protein</fullName>
    </recommendedName>
</protein>
<evidence type="ECO:0000256" key="1">
    <source>
        <dbReference type="ARBA" id="ARBA00004123"/>
    </source>
</evidence>
<sequence length="163" mass="18121">MRDGAQVPFLQPWDCHTKDNGPEQPHRRSTEAVDTRKKRDSYHGRVDILTTASYVTATAHGINDDWEIINSVLQTKELKVSHTAENLSQCLTDILDVYGVKRESVISVTTGNASNYVNAIEKHLEIVNIPCVAHTINLAVRKGLGVRVIEIPIARLKVAASHF</sequence>
<accession>A0A7T8H219</accession>
<dbReference type="PANTHER" id="PTHR46481:SF10">
    <property type="entry name" value="ZINC FINGER BED DOMAIN-CONTAINING PROTEIN 39"/>
    <property type="match status" value="1"/>
</dbReference>
<organism evidence="7 8">
    <name type="scientific">Caligus rogercresseyi</name>
    <name type="common">Sea louse</name>
    <dbReference type="NCBI Taxonomy" id="217165"/>
    <lineage>
        <taxon>Eukaryota</taxon>
        <taxon>Metazoa</taxon>
        <taxon>Ecdysozoa</taxon>
        <taxon>Arthropoda</taxon>
        <taxon>Crustacea</taxon>
        <taxon>Multicrustacea</taxon>
        <taxon>Hexanauplia</taxon>
        <taxon>Copepoda</taxon>
        <taxon>Siphonostomatoida</taxon>
        <taxon>Caligidae</taxon>
        <taxon>Caligus</taxon>
    </lineage>
</organism>
<keyword evidence="4" id="KW-0862">Zinc</keyword>
<dbReference type="OrthoDB" id="6369394at2759"/>
<name>A0A7T8H219_CALRO</name>
<gene>
    <name evidence="7" type="ORF">FKW44_016539</name>
</gene>
<dbReference type="Proteomes" id="UP000595437">
    <property type="component" value="Chromosome 11"/>
</dbReference>
<evidence type="ECO:0000256" key="5">
    <source>
        <dbReference type="ARBA" id="ARBA00023242"/>
    </source>
</evidence>
<keyword evidence="2" id="KW-0479">Metal-binding</keyword>
<dbReference type="InterPro" id="IPR052035">
    <property type="entry name" value="ZnF_BED_domain_contain"/>
</dbReference>
<keyword evidence="5" id="KW-0539">Nucleus</keyword>
<evidence type="ECO:0000256" key="6">
    <source>
        <dbReference type="SAM" id="MobiDB-lite"/>
    </source>
</evidence>
<evidence type="ECO:0000256" key="3">
    <source>
        <dbReference type="ARBA" id="ARBA00022771"/>
    </source>
</evidence>
<evidence type="ECO:0000313" key="8">
    <source>
        <dbReference type="Proteomes" id="UP000595437"/>
    </source>
</evidence>
<feature type="region of interest" description="Disordered" evidence="6">
    <location>
        <begin position="1"/>
        <end position="38"/>
    </location>
</feature>
<evidence type="ECO:0000313" key="7">
    <source>
        <dbReference type="EMBL" id="QQP42004.1"/>
    </source>
</evidence>
<dbReference type="GO" id="GO:0005634">
    <property type="term" value="C:nucleus"/>
    <property type="evidence" value="ECO:0007669"/>
    <property type="project" value="UniProtKB-SubCell"/>
</dbReference>
<reference evidence="8" key="1">
    <citation type="submission" date="2021-01" db="EMBL/GenBank/DDBJ databases">
        <title>Caligus Genome Assembly.</title>
        <authorList>
            <person name="Gallardo-Escarate C."/>
        </authorList>
    </citation>
    <scope>NUCLEOTIDE SEQUENCE [LARGE SCALE GENOMIC DNA]</scope>
</reference>
<dbReference type="GO" id="GO:0008270">
    <property type="term" value="F:zinc ion binding"/>
    <property type="evidence" value="ECO:0007669"/>
    <property type="project" value="UniProtKB-KW"/>
</dbReference>
<keyword evidence="8" id="KW-1185">Reference proteome</keyword>
<keyword evidence="3" id="KW-0863">Zinc-finger</keyword>
<dbReference type="InterPro" id="IPR012337">
    <property type="entry name" value="RNaseH-like_sf"/>
</dbReference>
<comment type="subcellular location">
    <subcellularLocation>
        <location evidence="1">Nucleus</location>
    </subcellularLocation>
</comment>
<feature type="compositionally biased region" description="Basic and acidic residues" evidence="6">
    <location>
        <begin position="15"/>
        <end position="38"/>
    </location>
</feature>
<evidence type="ECO:0008006" key="9">
    <source>
        <dbReference type="Google" id="ProtNLM"/>
    </source>
</evidence>
<dbReference type="AlphaFoldDB" id="A0A7T8H219"/>
<evidence type="ECO:0000256" key="2">
    <source>
        <dbReference type="ARBA" id="ARBA00022723"/>
    </source>
</evidence>
<dbReference type="PANTHER" id="PTHR46481">
    <property type="entry name" value="ZINC FINGER BED DOMAIN-CONTAINING PROTEIN 4"/>
    <property type="match status" value="1"/>
</dbReference>
<dbReference type="SUPFAM" id="SSF53098">
    <property type="entry name" value="Ribonuclease H-like"/>
    <property type="match status" value="1"/>
</dbReference>
<feature type="non-terminal residue" evidence="7">
    <location>
        <position position="163"/>
    </location>
</feature>
<evidence type="ECO:0000256" key="4">
    <source>
        <dbReference type="ARBA" id="ARBA00022833"/>
    </source>
</evidence>